<dbReference type="InterPro" id="IPR036259">
    <property type="entry name" value="MFS_trans_sf"/>
</dbReference>
<dbReference type="InterPro" id="IPR005828">
    <property type="entry name" value="MFS_sugar_transport-like"/>
</dbReference>
<evidence type="ECO:0000256" key="2">
    <source>
        <dbReference type="ARBA" id="ARBA00010992"/>
    </source>
</evidence>
<feature type="transmembrane region" description="Helical" evidence="11">
    <location>
        <begin position="341"/>
        <end position="361"/>
    </location>
</feature>
<reference evidence="13" key="1">
    <citation type="submission" date="2014-08" db="EMBL/GenBank/DDBJ databases">
        <authorList>
            <person name="Sharma Rahul"/>
            <person name="Thines Marco"/>
        </authorList>
    </citation>
    <scope>NUCLEOTIDE SEQUENCE</scope>
</reference>
<evidence type="ECO:0000313" key="13">
    <source>
        <dbReference type="EMBL" id="CED82654.1"/>
    </source>
</evidence>
<feature type="transmembrane region" description="Helical" evidence="11">
    <location>
        <begin position="373"/>
        <end position="397"/>
    </location>
</feature>
<evidence type="ECO:0000256" key="5">
    <source>
        <dbReference type="ARBA" id="ARBA00022692"/>
    </source>
</evidence>
<sequence length="520" mass="57203">MPVQFTIYDAPVGLTSIALTVFASIGGFVFGYDTGQIACITPLPDFLQRFGQTDASGKKYLSNARNGLIVGLLSIGTLTGAVTGGYISDIIGRRKAMTCAASMIVVGIIIQMTSTHVWQQFAMGRFVAGLGVGALSANVPTYQAELAPKQIRGSLVGTYQLAITLGILVAECFGIGLRRLDSAASWRTLIGLCIVFCFILGVGILFMPESPRWLLMHGKPEEARKSLARVRGTTVDALDPYVEHDFHEIQKSCEIELTYGKGTWSECFSSRMRMRTLLGILLQMFQQLTGANFFFYYGATLFAGVGLSDGYATQIILGAVNVVCTFPGLYFYERFGRRKPLIFGGIWQSFWLFAYSIAGTAGNPLTSKPIGNFMIVASCLFIAGFASCWGPGVWLVTSEMYPTRTRAKMQSLSVSSNWLWNFLLAFFTPFITDSISYRYGFVFACCNFVGMAIVFFFIKEGAGLSLEQLEVLWEDKDTPAWRSASWSPPGYANRRDAMEVNSNEKKGLATQSEPEHHEDV</sequence>
<keyword evidence="5 11" id="KW-0812">Transmembrane</keyword>
<proteinExistence type="inferred from homology"/>
<dbReference type="PROSITE" id="PS00216">
    <property type="entry name" value="SUGAR_TRANSPORT_1"/>
    <property type="match status" value="1"/>
</dbReference>
<evidence type="ECO:0000256" key="8">
    <source>
        <dbReference type="ARBA" id="ARBA00049119"/>
    </source>
</evidence>
<accession>A0A0F7SPR9</accession>
<comment type="catalytic activity">
    <reaction evidence="8">
        <text>myo-inositol(out) + H(+)(out) = myo-inositol(in) + H(+)(in)</text>
        <dbReference type="Rhea" id="RHEA:60364"/>
        <dbReference type="ChEBI" id="CHEBI:15378"/>
        <dbReference type="ChEBI" id="CHEBI:17268"/>
    </reaction>
</comment>
<dbReference type="InterPro" id="IPR050360">
    <property type="entry name" value="MFS_Sugar_Transporters"/>
</dbReference>
<evidence type="ECO:0000256" key="1">
    <source>
        <dbReference type="ARBA" id="ARBA00004141"/>
    </source>
</evidence>
<dbReference type="Pfam" id="PF00083">
    <property type="entry name" value="Sugar_tr"/>
    <property type="match status" value="1"/>
</dbReference>
<dbReference type="PROSITE" id="PS50850">
    <property type="entry name" value="MFS"/>
    <property type="match status" value="1"/>
</dbReference>
<evidence type="ECO:0000256" key="3">
    <source>
        <dbReference type="ARBA" id="ARBA00022448"/>
    </source>
</evidence>
<evidence type="ECO:0000256" key="7">
    <source>
        <dbReference type="ARBA" id="ARBA00023136"/>
    </source>
</evidence>
<dbReference type="InterPro" id="IPR003663">
    <property type="entry name" value="Sugar/inositol_transpt"/>
</dbReference>
<feature type="domain" description="Major facilitator superfamily (MFS) profile" evidence="12">
    <location>
        <begin position="19"/>
        <end position="462"/>
    </location>
</feature>
<dbReference type="PANTHER" id="PTHR48022">
    <property type="entry name" value="PLASTIDIC GLUCOSE TRANSPORTER 4"/>
    <property type="match status" value="1"/>
</dbReference>
<dbReference type="CDD" id="cd17356">
    <property type="entry name" value="MFS_HXT"/>
    <property type="match status" value="1"/>
</dbReference>
<dbReference type="Gene3D" id="1.20.1250.20">
    <property type="entry name" value="MFS general substrate transporter like domains"/>
    <property type="match status" value="1"/>
</dbReference>
<feature type="transmembrane region" description="Helical" evidence="11">
    <location>
        <begin position="311"/>
        <end position="332"/>
    </location>
</feature>
<protein>
    <submittedName>
        <fullName evidence="13">General substrate transporter</fullName>
    </submittedName>
</protein>
<keyword evidence="4" id="KW-0762">Sugar transport</keyword>
<feature type="transmembrane region" description="Helical" evidence="11">
    <location>
        <begin position="277"/>
        <end position="299"/>
    </location>
</feature>
<dbReference type="GO" id="GO:0005351">
    <property type="term" value="F:carbohydrate:proton symporter activity"/>
    <property type="evidence" value="ECO:0007669"/>
    <property type="project" value="TreeGrafter"/>
</dbReference>
<feature type="transmembrane region" description="Helical" evidence="11">
    <location>
        <begin position="99"/>
        <end position="118"/>
    </location>
</feature>
<feature type="transmembrane region" description="Helical" evidence="11">
    <location>
        <begin position="12"/>
        <end position="32"/>
    </location>
</feature>
<dbReference type="PRINTS" id="PR00171">
    <property type="entry name" value="SUGRTRNSPORT"/>
</dbReference>
<dbReference type="PROSITE" id="PS00217">
    <property type="entry name" value="SUGAR_TRANSPORT_2"/>
    <property type="match status" value="1"/>
</dbReference>
<feature type="transmembrane region" description="Helical" evidence="11">
    <location>
        <begin position="156"/>
        <end position="177"/>
    </location>
</feature>
<keyword evidence="6 11" id="KW-1133">Transmembrane helix</keyword>
<organism evidence="13">
    <name type="scientific">Phaffia rhodozyma</name>
    <name type="common">Yeast</name>
    <name type="synonym">Xanthophyllomyces dendrorhous</name>
    <dbReference type="NCBI Taxonomy" id="264483"/>
    <lineage>
        <taxon>Eukaryota</taxon>
        <taxon>Fungi</taxon>
        <taxon>Dikarya</taxon>
        <taxon>Basidiomycota</taxon>
        <taxon>Agaricomycotina</taxon>
        <taxon>Tremellomycetes</taxon>
        <taxon>Cystofilobasidiales</taxon>
        <taxon>Mrakiaceae</taxon>
        <taxon>Phaffia</taxon>
    </lineage>
</organism>
<feature type="transmembrane region" description="Helical" evidence="11">
    <location>
        <begin position="418"/>
        <end position="435"/>
    </location>
</feature>
<feature type="region of interest" description="Disordered" evidence="10">
    <location>
        <begin position="501"/>
        <end position="520"/>
    </location>
</feature>
<keyword evidence="3 9" id="KW-0813">Transport</keyword>
<dbReference type="SUPFAM" id="SSF103473">
    <property type="entry name" value="MFS general substrate transporter"/>
    <property type="match status" value="1"/>
</dbReference>
<dbReference type="InterPro" id="IPR020846">
    <property type="entry name" value="MFS_dom"/>
</dbReference>
<feature type="transmembrane region" description="Helical" evidence="11">
    <location>
        <begin position="441"/>
        <end position="458"/>
    </location>
</feature>
<keyword evidence="7 11" id="KW-0472">Membrane</keyword>
<evidence type="ECO:0000256" key="10">
    <source>
        <dbReference type="SAM" id="MobiDB-lite"/>
    </source>
</evidence>
<dbReference type="GO" id="GO:0005886">
    <property type="term" value="C:plasma membrane"/>
    <property type="evidence" value="ECO:0007669"/>
    <property type="project" value="TreeGrafter"/>
</dbReference>
<evidence type="ECO:0000256" key="11">
    <source>
        <dbReference type="SAM" id="Phobius"/>
    </source>
</evidence>
<dbReference type="FunFam" id="1.20.1250.20:FF:000044">
    <property type="entry name" value="Hexose transporter Hxt3p"/>
    <property type="match status" value="1"/>
</dbReference>
<dbReference type="EMBL" id="LN483124">
    <property type="protein sequence ID" value="CED82654.1"/>
    <property type="molecule type" value="Genomic_DNA"/>
</dbReference>
<name>A0A0F7SPR9_PHARH</name>
<dbReference type="InterPro" id="IPR005829">
    <property type="entry name" value="Sugar_transporter_CS"/>
</dbReference>
<comment type="similarity">
    <text evidence="2 9">Belongs to the major facilitator superfamily. Sugar transporter (TC 2.A.1.1) family.</text>
</comment>
<dbReference type="PANTHER" id="PTHR48022:SF75">
    <property type="entry name" value="GALACTOSE TRANSPORTER-RELATED"/>
    <property type="match status" value="1"/>
</dbReference>
<comment type="subcellular location">
    <subcellularLocation>
        <location evidence="1">Membrane</location>
        <topology evidence="1">Multi-pass membrane protein</topology>
    </subcellularLocation>
</comment>
<evidence type="ECO:0000256" key="4">
    <source>
        <dbReference type="ARBA" id="ARBA00022597"/>
    </source>
</evidence>
<dbReference type="AlphaFoldDB" id="A0A0F7SPR9"/>
<evidence type="ECO:0000259" key="12">
    <source>
        <dbReference type="PROSITE" id="PS50850"/>
    </source>
</evidence>
<dbReference type="NCBIfam" id="TIGR00879">
    <property type="entry name" value="SP"/>
    <property type="match status" value="1"/>
</dbReference>
<evidence type="ECO:0000256" key="9">
    <source>
        <dbReference type="RuleBase" id="RU003346"/>
    </source>
</evidence>
<feature type="transmembrane region" description="Helical" evidence="11">
    <location>
        <begin position="68"/>
        <end position="87"/>
    </location>
</feature>
<feature type="transmembrane region" description="Helical" evidence="11">
    <location>
        <begin position="189"/>
        <end position="207"/>
    </location>
</feature>
<evidence type="ECO:0000256" key="6">
    <source>
        <dbReference type="ARBA" id="ARBA00022989"/>
    </source>
</evidence>